<reference evidence="1" key="1">
    <citation type="submission" date="2019-06" db="EMBL/GenBank/DDBJ databases">
        <authorList>
            <person name="Le Quere A."/>
            <person name="Colella S."/>
        </authorList>
    </citation>
    <scope>NUCLEOTIDE SEQUENCE</scope>
    <source>
        <strain evidence="1">EmedicaeMD41</strain>
    </source>
</reference>
<dbReference type="Proteomes" id="UP000507954">
    <property type="component" value="Unassembled WGS sequence"/>
</dbReference>
<organism evidence="1">
    <name type="scientific">Sinorhizobium medicae</name>
    <dbReference type="NCBI Taxonomy" id="110321"/>
    <lineage>
        <taxon>Bacteria</taxon>
        <taxon>Pseudomonadati</taxon>
        <taxon>Pseudomonadota</taxon>
        <taxon>Alphaproteobacteria</taxon>
        <taxon>Hyphomicrobiales</taxon>
        <taxon>Rhizobiaceae</taxon>
        <taxon>Sinorhizobium/Ensifer group</taxon>
        <taxon>Sinorhizobium</taxon>
    </lineage>
</organism>
<dbReference type="EMBL" id="CABFNB010000149">
    <property type="protein sequence ID" value="VTZ65253.1"/>
    <property type="molecule type" value="Genomic_DNA"/>
</dbReference>
<evidence type="ECO:0000313" key="1">
    <source>
        <dbReference type="EMBL" id="VTZ65253.1"/>
    </source>
</evidence>
<sequence>MRGSSALLKKMLQGLRVYKCLKVKVTVTSLLPYLRQVALDPIFFARSGTFAFRSVRPL</sequence>
<name>A0A508XAM7_9HYPH</name>
<accession>A0A508XAM7</accession>
<protein>
    <submittedName>
        <fullName evidence="1">Uncharacterized protein</fullName>
    </submittedName>
</protein>
<proteinExistence type="predicted"/>
<dbReference type="AlphaFoldDB" id="A0A508XAM7"/>
<gene>
    <name evidence="1" type="ORF">EMEDMD4_790277</name>
</gene>